<sequence length="65" mass="7477">MLDITRIDPLTAEHRLERSVATVLRTIDAVQAERQTPPVRAARQRLGQVYCLSRLARAKERLPLR</sequence>
<name>A0ABU0HHN2_9HYPH</name>
<proteinExistence type="predicted"/>
<accession>A0ABU0HHN2</accession>
<evidence type="ECO:0000313" key="1">
    <source>
        <dbReference type="EMBL" id="MDQ0441313.1"/>
    </source>
</evidence>
<dbReference type="EMBL" id="JAUSVV010000001">
    <property type="protein sequence ID" value="MDQ0441313.1"/>
    <property type="molecule type" value="Genomic_DNA"/>
</dbReference>
<comment type="caution">
    <text evidence="1">The sequence shown here is derived from an EMBL/GenBank/DDBJ whole genome shotgun (WGS) entry which is preliminary data.</text>
</comment>
<organism evidence="1 2">
    <name type="scientific">Methylobacterium persicinum</name>
    <dbReference type="NCBI Taxonomy" id="374426"/>
    <lineage>
        <taxon>Bacteria</taxon>
        <taxon>Pseudomonadati</taxon>
        <taxon>Pseudomonadota</taxon>
        <taxon>Alphaproteobacteria</taxon>
        <taxon>Hyphomicrobiales</taxon>
        <taxon>Methylobacteriaceae</taxon>
        <taxon>Methylobacterium</taxon>
    </lineage>
</organism>
<gene>
    <name evidence="1" type="ORF">QO016_000790</name>
</gene>
<reference evidence="1 2" key="1">
    <citation type="submission" date="2023-07" db="EMBL/GenBank/DDBJ databases">
        <title>Genomic Encyclopedia of Type Strains, Phase IV (KMG-IV): sequencing the most valuable type-strain genomes for metagenomic binning, comparative biology and taxonomic classification.</title>
        <authorList>
            <person name="Goeker M."/>
        </authorList>
    </citation>
    <scope>NUCLEOTIDE SEQUENCE [LARGE SCALE GENOMIC DNA]</scope>
    <source>
        <strain evidence="1 2">DSM 19562</strain>
    </source>
</reference>
<evidence type="ECO:0000313" key="2">
    <source>
        <dbReference type="Proteomes" id="UP001236369"/>
    </source>
</evidence>
<dbReference type="Proteomes" id="UP001236369">
    <property type="component" value="Unassembled WGS sequence"/>
</dbReference>
<keyword evidence="2" id="KW-1185">Reference proteome</keyword>
<protein>
    <submittedName>
        <fullName evidence="1">Uncharacterized protein</fullName>
    </submittedName>
</protein>